<dbReference type="EMBL" id="ML986583">
    <property type="protein sequence ID" value="KAF2269191.1"/>
    <property type="molecule type" value="Genomic_DNA"/>
</dbReference>
<dbReference type="PANTHER" id="PTHR33048:SF146">
    <property type="entry name" value="INTEGRAL MEMBRANE PROTEIN"/>
    <property type="match status" value="1"/>
</dbReference>
<evidence type="ECO:0000313" key="8">
    <source>
        <dbReference type="EMBL" id="KAF2269191.1"/>
    </source>
</evidence>
<keyword evidence="2 6" id="KW-0812">Transmembrane</keyword>
<feature type="transmembrane region" description="Helical" evidence="6">
    <location>
        <begin position="118"/>
        <end position="140"/>
    </location>
</feature>
<feature type="transmembrane region" description="Helical" evidence="6">
    <location>
        <begin position="242"/>
        <end position="262"/>
    </location>
</feature>
<evidence type="ECO:0000256" key="5">
    <source>
        <dbReference type="ARBA" id="ARBA00038359"/>
    </source>
</evidence>
<dbReference type="GO" id="GO:0016020">
    <property type="term" value="C:membrane"/>
    <property type="evidence" value="ECO:0007669"/>
    <property type="project" value="UniProtKB-SubCell"/>
</dbReference>
<reference evidence="9" key="1">
    <citation type="journal article" date="2020" name="Stud. Mycol.">
        <title>101 Dothideomycetes genomes: A test case for predicting lifestyles and emergence of pathogens.</title>
        <authorList>
            <person name="Haridas S."/>
            <person name="Albert R."/>
            <person name="Binder M."/>
            <person name="Bloem J."/>
            <person name="LaButti K."/>
            <person name="Salamov A."/>
            <person name="Andreopoulos B."/>
            <person name="Baker S."/>
            <person name="Barry K."/>
            <person name="Bills G."/>
            <person name="Bluhm B."/>
            <person name="Cannon C."/>
            <person name="Castanera R."/>
            <person name="Culley D."/>
            <person name="Daum C."/>
            <person name="Ezra D."/>
            <person name="Gonzalez J."/>
            <person name="Henrissat B."/>
            <person name="Kuo A."/>
            <person name="Liang C."/>
            <person name="Lipzen A."/>
            <person name="Lutzoni F."/>
            <person name="Magnuson J."/>
            <person name="Mondo S."/>
            <person name="Nolan M."/>
            <person name="Ohm R."/>
            <person name="Pangilinan J."/>
            <person name="Park H.-J."/>
            <person name="Ramirez L."/>
            <person name="Alfaro M."/>
            <person name="Sun H."/>
            <person name="Tritt A."/>
            <person name="Yoshinaga Y."/>
            <person name="Zwiers L.-H."/>
            <person name="Turgeon B."/>
            <person name="Goodwin S."/>
            <person name="Spatafora J."/>
            <person name="Crous P."/>
            <person name="Grigoriev I."/>
        </authorList>
    </citation>
    <scope>NUCLEOTIDE SEQUENCE [LARGE SCALE GENOMIC DNA]</scope>
    <source>
        <strain evidence="9">CBS 304.66</strain>
    </source>
</reference>
<dbReference type="PANTHER" id="PTHR33048">
    <property type="entry name" value="PTH11-LIKE INTEGRAL MEMBRANE PROTEIN (AFU_ORTHOLOGUE AFUA_5G11245)"/>
    <property type="match status" value="1"/>
</dbReference>
<evidence type="ECO:0000313" key="9">
    <source>
        <dbReference type="Proteomes" id="UP000800093"/>
    </source>
</evidence>
<feature type="transmembrane region" description="Helical" evidence="6">
    <location>
        <begin position="77"/>
        <end position="98"/>
    </location>
</feature>
<evidence type="ECO:0000256" key="2">
    <source>
        <dbReference type="ARBA" id="ARBA00022692"/>
    </source>
</evidence>
<dbReference type="InterPro" id="IPR049326">
    <property type="entry name" value="Rhodopsin_dom_fungi"/>
</dbReference>
<feature type="transmembrane region" description="Helical" evidence="6">
    <location>
        <begin position="44"/>
        <end position="65"/>
    </location>
</feature>
<keyword evidence="4 6" id="KW-0472">Membrane</keyword>
<dbReference type="InterPro" id="IPR052337">
    <property type="entry name" value="SAT4-like"/>
</dbReference>
<proteinExistence type="inferred from homology"/>
<sequence length="385" mass="42773">MASLQDVDFSTLSPEFIELLLTMPAASVPPGADSRLISHPSRTWWQVTVILCSILSGIFVLLRAYTKLVVIKSVDAADYFILIGFFFLLSEVIIGHWASGAGSGVHQWQLTVAQLFDLLYWMNIAEIVYGPTTFFAKMSVILQYIKVFAPKLSPVNRPMFFASRAVIIISALAYTIMMFYMTFYCTPRSLIWNKLQPGKCLSVEPAITASPIFNIIIDVVMLLLPIMSLLKLQIATKKKVHISLLFGTGIVATVASIIRIIYAVRTLKPNADISYLTLGLGLWSYAEITLVLIASSAFTLPKLIKSKQTAINSAFSFFHIPFSSIGSFMSKSSSNTELTANKGTLQEGGWKIEPESKEYIVKSMHFETTSEEAWQLYEGGDIRVV</sequence>
<keyword evidence="9" id="KW-1185">Reference proteome</keyword>
<organism evidence="8 9">
    <name type="scientific">Lojkania enalia</name>
    <dbReference type="NCBI Taxonomy" id="147567"/>
    <lineage>
        <taxon>Eukaryota</taxon>
        <taxon>Fungi</taxon>
        <taxon>Dikarya</taxon>
        <taxon>Ascomycota</taxon>
        <taxon>Pezizomycotina</taxon>
        <taxon>Dothideomycetes</taxon>
        <taxon>Pleosporomycetidae</taxon>
        <taxon>Pleosporales</taxon>
        <taxon>Pleosporales incertae sedis</taxon>
        <taxon>Lojkania</taxon>
    </lineage>
</organism>
<comment type="subcellular location">
    <subcellularLocation>
        <location evidence="1">Membrane</location>
        <topology evidence="1">Multi-pass membrane protein</topology>
    </subcellularLocation>
</comment>
<dbReference type="OrthoDB" id="4682787at2759"/>
<protein>
    <recommendedName>
        <fullName evidence="7">Rhodopsin domain-containing protein</fullName>
    </recommendedName>
</protein>
<dbReference type="AlphaFoldDB" id="A0A9P4N9P8"/>
<feature type="domain" description="Rhodopsin" evidence="7">
    <location>
        <begin position="62"/>
        <end position="304"/>
    </location>
</feature>
<comment type="similarity">
    <text evidence="5">Belongs to the SAT4 family.</text>
</comment>
<dbReference type="Proteomes" id="UP000800093">
    <property type="component" value="Unassembled WGS sequence"/>
</dbReference>
<keyword evidence="3 6" id="KW-1133">Transmembrane helix</keyword>
<evidence type="ECO:0000259" key="7">
    <source>
        <dbReference type="Pfam" id="PF20684"/>
    </source>
</evidence>
<gene>
    <name evidence="8" type="ORF">CC78DRAFT_612648</name>
</gene>
<feature type="transmembrane region" description="Helical" evidence="6">
    <location>
        <begin position="161"/>
        <end position="183"/>
    </location>
</feature>
<dbReference type="Pfam" id="PF20684">
    <property type="entry name" value="Fung_rhodopsin"/>
    <property type="match status" value="1"/>
</dbReference>
<name>A0A9P4N9P8_9PLEO</name>
<feature type="transmembrane region" description="Helical" evidence="6">
    <location>
        <begin position="282"/>
        <end position="300"/>
    </location>
</feature>
<evidence type="ECO:0000256" key="3">
    <source>
        <dbReference type="ARBA" id="ARBA00022989"/>
    </source>
</evidence>
<evidence type="ECO:0000256" key="4">
    <source>
        <dbReference type="ARBA" id="ARBA00023136"/>
    </source>
</evidence>
<evidence type="ECO:0000256" key="6">
    <source>
        <dbReference type="SAM" id="Phobius"/>
    </source>
</evidence>
<accession>A0A9P4N9P8</accession>
<comment type="caution">
    <text evidence="8">The sequence shown here is derived from an EMBL/GenBank/DDBJ whole genome shotgun (WGS) entry which is preliminary data.</text>
</comment>
<feature type="transmembrane region" description="Helical" evidence="6">
    <location>
        <begin position="212"/>
        <end position="230"/>
    </location>
</feature>
<evidence type="ECO:0000256" key="1">
    <source>
        <dbReference type="ARBA" id="ARBA00004141"/>
    </source>
</evidence>